<dbReference type="Proteomes" id="UP001497497">
    <property type="component" value="Unassembled WGS sequence"/>
</dbReference>
<dbReference type="EMBL" id="CAXITT010000038">
    <property type="protein sequence ID" value="CAL1528776.1"/>
    <property type="molecule type" value="Genomic_DNA"/>
</dbReference>
<protein>
    <recommendedName>
        <fullName evidence="1">LicD/FKTN/FKRP nucleotidyltransferase domain-containing protein</fullName>
    </recommendedName>
</protein>
<accession>A0AAV2H971</accession>
<organism evidence="2 3">
    <name type="scientific">Lymnaea stagnalis</name>
    <name type="common">Great pond snail</name>
    <name type="synonym">Helix stagnalis</name>
    <dbReference type="NCBI Taxonomy" id="6523"/>
    <lineage>
        <taxon>Eukaryota</taxon>
        <taxon>Metazoa</taxon>
        <taxon>Spiralia</taxon>
        <taxon>Lophotrochozoa</taxon>
        <taxon>Mollusca</taxon>
        <taxon>Gastropoda</taxon>
        <taxon>Heterobranchia</taxon>
        <taxon>Euthyneura</taxon>
        <taxon>Panpulmonata</taxon>
        <taxon>Hygrophila</taxon>
        <taxon>Lymnaeoidea</taxon>
        <taxon>Lymnaeidae</taxon>
        <taxon>Lymnaea</taxon>
    </lineage>
</organism>
<feature type="non-terminal residue" evidence="2">
    <location>
        <position position="198"/>
    </location>
</feature>
<keyword evidence="3" id="KW-1185">Reference proteome</keyword>
<evidence type="ECO:0000259" key="1">
    <source>
        <dbReference type="Pfam" id="PF04991"/>
    </source>
</evidence>
<dbReference type="PANTHER" id="PTHR43404:SF2">
    <property type="entry name" value="LIPOPOLYSACCHARIDE CHOLINEPHOSPHOTRANSFERASE LICD"/>
    <property type="match status" value="1"/>
</dbReference>
<comment type="caution">
    <text evidence="2">The sequence shown here is derived from an EMBL/GenBank/DDBJ whole genome shotgun (WGS) entry which is preliminary data.</text>
</comment>
<dbReference type="AlphaFoldDB" id="A0AAV2H971"/>
<proteinExistence type="predicted"/>
<reference evidence="2 3" key="1">
    <citation type="submission" date="2024-04" db="EMBL/GenBank/DDBJ databases">
        <authorList>
            <consortium name="Genoscope - CEA"/>
            <person name="William W."/>
        </authorList>
    </citation>
    <scope>NUCLEOTIDE SEQUENCE [LARGE SCALE GENOMIC DNA]</scope>
</reference>
<dbReference type="InterPro" id="IPR052942">
    <property type="entry name" value="LPS_cholinephosphotransferase"/>
</dbReference>
<evidence type="ECO:0000313" key="3">
    <source>
        <dbReference type="Proteomes" id="UP001497497"/>
    </source>
</evidence>
<dbReference type="Pfam" id="PF04991">
    <property type="entry name" value="LicD"/>
    <property type="match status" value="1"/>
</dbReference>
<dbReference type="GO" id="GO:0009100">
    <property type="term" value="P:glycoprotein metabolic process"/>
    <property type="evidence" value="ECO:0007669"/>
    <property type="project" value="UniProtKB-ARBA"/>
</dbReference>
<dbReference type="PANTHER" id="PTHR43404">
    <property type="entry name" value="LIPOPOLYSACCHARIDE CHOLINEPHOSPHOTRANSFERASE LICD"/>
    <property type="match status" value="1"/>
</dbReference>
<feature type="domain" description="LicD/FKTN/FKRP nucleotidyltransferase" evidence="1">
    <location>
        <begin position="20"/>
        <end position="59"/>
    </location>
</feature>
<gene>
    <name evidence="2" type="ORF">GSLYS_00002946001</name>
</gene>
<dbReference type="InterPro" id="IPR007074">
    <property type="entry name" value="LicD/FKTN/FKRP_NTP_transf"/>
</dbReference>
<name>A0AAV2H971_LYMST</name>
<evidence type="ECO:0000313" key="2">
    <source>
        <dbReference type="EMBL" id="CAL1528776.1"/>
    </source>
</evidence>
<sequence length="198" mass="23049">MTPSEAASILFTLETFVRACDKARLDYFLTEASLMGAVRHHGLIPWDDDIDVAMSARQWREIRDVLGNIRGFELYAPGDSQWKFYMTSAKAFPDKPFKFPNLDIFFYEEDATHIWAVTKGLKHDLVFSKKDIFPLQPRPFEHLVVPVPCNLDLVVHRSHDMHECVTPEYVHKTNTNFYFGGRISVHCRVLYDVYPFVF</sequence>